<gene>
    <name evidence="1" type="ORF">RRG08_008986</name>
</gene>
<dbReference type="Proteomes" id="UP001283361">
    <property type="component" value="Unassembled WGS sequence"/>
</dbReference>
<proteinExistence type="predicted"/>
<accession>A0AAE1ATG9</accession>
<evidence type="ECO:0000313" key="1">
    <source>
        <dbReference type="EMBL" id="KAK3793689.1"/>
    </source>
</evidence>
<organism evidence="1 2">
    <name type="scientific">Elysia crispata</name>
    <name type="common">lettuce slug</name>
    <dbReference type="NCBI Taxonomy" id="231223"/>
    <lineage>
        <taxon>Eukaryota</taxon>
        <taxon>Metazoa</taxon>
        <taxon>Spiralia</taxon>
        <taxon>Lophotrochozoa</taxon>
        <taxon>Mollusca</taxon>
        <taxon>Gastropoda</taxon>
        <taxon>Heterobranchia</taxon>
        <taxon>Euthyneura</taxon>
        <taxon>Panpulmonata</taxon>
        <taxon>Sacoglossa</taxon>
        <taxon>Placobranchoidea</taxon>
        <taxon>Plakobranchidae</taxon>
        <taxon>Elysia</taxon>
    </lineage>
</organism>
<protein>
    <submittedName>
        <fullName evidence="1">Uncharacterized protein</fullName>
    </submittedName>
</protein>
<evidence type="ECO:0000313" key="2">
    <source>
        <dbReference type="Proteomes" id="UP001283361"/>
    </source>
</evidence>
<name>A0AAE1ATG9_9GAST</name>
<dbReference type="EMBL" id="JAWDGP010001183">
    <property type="protein sequence ID" value="KAK3793689.1"/>
    <property type="molecule type" value="Genomic_DNA"/>
</dbReference>
<comment type="caution">
    <text evidence="1">The sequence shown here is derived from an EMBL/GenBank/DDBJ whole genome shotgun (WGS) entry which is preliminary data.</text>
</comment>
<reference evidence="1" key="1">
    <citation type="journal article" date="2023" name="G3 (Bethesda)">
        <title>A reference genome for the long-term kleptoplast-retaining sea slug Elysia crispata morphotype clarki.</title>
        <authorList>
            <person name="Eastman K.E."/>
            <person name="Pendleton A.L."/>
            <person name="Shaikh M.A."/>
            <person name="Suttiyut T."/>
            <person name="Ogas R."/>
            <person name="Tomko P."/>
            <person name="Gavelis G."/>
            <person name="Widhalm J.R."/>
            <person name="Wisecaver J.H."/>
        </authorList>
    </citation>
    <scope>NUCLEOTIDE SEQUENCE</scope>
    <source>
        <strain evidence="1">ECLA1</strain>
    </source>
</reference>
<keyword evidence="2" id="KW-1185">Reference proteome</keyword>
<dbReference type="AlphaFoldDB" id="A0AAE1ATG9"/>
<sequence>MRLCADAIHREQSSLTKAQFKTPSCWEVDSSAVQSSVLLTDCKLQVWWSGQHGQQLRVHRLKTGFGPGFELINVGSAKIITSCEHLSSSNESSLVHIVHHNLMV</sequence>